<comment type="caution">
    <text evidence="6">The sequence shown here is derived from an EMBL/GenBank/DDBJ whole genome shotgun (WGS) entry which is preliminary data.</text>
</comment>
<evidence type="ECO:0000256" key="4">
    <source>
        <dbReference type="PROSITE-ProRule" id="PRU00175"/>
    </source>
</evidence>
<dbReference type="InterPro" id="IPR018957">
    <property type="entry name" value="Znf_C3HC4_RING-type"/>
</dbReference>
<dbReference type="Proteomes" id="UP000549394">
    <property type="component" value="Unassembled WGS sequence"/>
</dbReference>
<evidence type="ECO:0000256" key="2">
    <source>
        <dbReference type="ARBA" id="ARBA00022771"/>
    </source>
</evidence>
<dbReference type="SUPFAM" id="SSF57850">
    <property type="entry name" value="RING/U-box"/>
    <property type="match status" value="1"/>
</dbReference>
<keyword evidence="1" id="KW-0479">Metal-binding</keyword>
<name>A0A7I8VVL9_9ANNE</name>
<dbReference type="InterPro" id="IPR001841">
    <property type="entry name" value="Znf_RING"/>
</dbReference>
<keyword evidence="2 4" id="KW-0863">Zinc-finger</keyword>
<dbReference type="PROSITE" id="PS50089">
    <property type="entry name" value="ZF_RING_2"/>
    <property type="match status" value="1"/>
</dbReference>
<evidence type="ECO:0000313" key="6">
    <source>
        <dbReference type="EMBL" id="CAD5119775.1"/>
    </source>
</evidence>
<evidence type="ECO:0000256" key="1">
    <source>
        <dbReference type="ARBA" id="ARBA00022723"/>
    </source>
</evidence>
<organism evidence="6 7">
    <name type="scientific">Dimorphilus gyrociliatus</name>
    <dbReference type="NCBI Taxonomy" id="2664684"/>
    <lineage>
        <taxon>Eukaryota</taxon>
        <taxon>Metazoa</taxon>
        <taxon>Spiralia</taxon>
        <taxon>Lophotrochozoa</taxon>
        <taxon>Annelida</taxon>
        <taxon>Polychaeta</taxon>
        <taxon>Polychaeta incertae sedis</taxon>
        <taxon>Dinophilidae</taxon>
        <taxon>Dimorphilus</taxon>
    </lineage>
</organism>
<dbReference type="Gene3D" id="3.30.40.10">
    <property type="entry name" value="Zinc/RING finger domain, C3HC4 (zinc finger)"/>
    <property type="match status" value="1"/>
</dbReference>
<dbReference type="EMBL" id="CAJFCJ010000011">
    <property type="protein sequence ID" value="CAD5119775.1"/>
    <property type="molecule type" value="Genomic_DNA"/>
</dbReference>
<dbReference type="SMART" id="SM00184">
    <property type="entry name" value="RING"/>
    <property type="match status" value="1"/>
</dbReference>
<evidence type="ECO:0000259" key="5">
    <source>
        <dbReference type="PROSITE" id="PS50089"/>
    </source>
</evidence>
<feature type="domain" description="RING-type" evidence="5">
    <location>
        <begin position="17"/>
        <end position="61"/>
    </location>
</feature>
<dbReference type="PROSITE" id="PS00518">
    <property type="entry name" value="ZF_RING_1"/>
    <property type="match status" value="1"/>
</dbReference>
<keyword evidence="3" id="KW-0862">Zinc</keyword>
<evidence type="ECO:0000256" key="3">
    <source>
        <dbReference type="ARBA" id="ARBA00022833"/>
    </source>
</evidence>
<dbReference type="GO" id="GO:0008270">
    <property type="term" value="F:zinc ion binding"/>
    <property type="evidence" value="ECO:0007669"/>
    <property type="project" value="UniProtKB-KW"/>
</dbReference>
<protein>
    <recommendedName>
        <fullName evidence="5">RING-type domain-containing protein</fullName>
    </recommendedName>
</protein>
<gene>
    <name evidence="6" type="ORF">DGYR_LOCUS7965</name>
</gene>
<dbReference type="Pfam" id="PF00097">
    <property type="entry name" value="zf-C3HC4"/>
    <property type="match status" value="1"/>
</dbReference>
<dbReference type="InterPro" id="IPR017907">
    <property type="entry name" value="Znf_RING_CS"/>
</dbReference>
<proteinExistence type="predicted"/>
<dbReference type="AlphaFoldDB" id="A0A7I8VVL9"/>
<keyword evidence="7" id="KW-1185">Reference proteome</keyword>
<accession>A0A7I8VVL9</accession>
<sequence length="510" mass="59653">MSLKEYIVRMREDLIVCKLCNNLWIDRDPRILNCSHIFCYDCLKDLLEERNTEENFNCYSCGKSIDMPKEGGIDELNCFEIIKSIDSTDNSQLSDDMNVQEAGEKKFAVMNEIKLMENVIESTNKDENTNLNNLRNHVRGVEKMFEKQVEDLSFELKFQYRRHRRLIRLYIRTYNWFINVPDKNLLYNKSIIKRIKELRQNALSMKIDLKLNDNYLESIGRIEVSNTGSFTNFLIKKRHRIIGAPYEIADIAIGMNELYIICLYSNTETDVWKILCYSLDGDYLNSCIEIEEFTEKSDRKSKRNWIVSRCKSAISYDCSSLYLSAFYPNEIHKLQLFGRREKMKRFCKINAQYICSVLEGLLIVESASSRILLYSDRGEKLKTFPNRHDILSICSLRLPTLVTFVNTSNELIIMNTNNRNKKSKVNCQCQITNSMVLKSLSSSIAVMNKDRKSIFELYYNGTAFRDIIVFQETPICMTSSFRENKDFLYVITKNTSGLLCLNIYKSVVKV</sequence>
<dbReference type="OrthoDB" id="6059339at2759"/>
<reference evidence="6 7" key="1">
    <citation type="submission" date="2020-08" db="EMBL/GenBank/DDBJ databases">
        <authorList>
            <person name="Hejnol A."/>
        </authorList>
    </citation>
    <scope>NUCLEOTIDE SEQUENCE [LARGE SCALE GENOMIC DNA]</scope>
</reference>
<dbReference type="InterPro" id="IPR013083">
    <property type="entry name" value="Znf_RING/FYVE/PHD"/>
</dbReference>
<evidence type="ECO:0000313" key="7">
    <source>
        <dbReference type="Proteomes" id="UP000549394"/>
    </source>
</evidence>